<gene>
    <name evidence="1" type="ORF">L6164_034030</name>
</gene>
<evidence type="ECO:0000313" key="2">
    <source>
        <dbReference type="Proteomes" id="UP000828941"/>
    </source>
</evidence>
<organism evidence="1 2">
    <name type="scientific">Bauhinia variegata</name>
    <name type="common">Purple orchid tree</name>
    <name type="synonym">Phanera variegata</name>
    <dbReference type="NCBI Taxonomy" id="167791"/>
    <lineage>
        <taxon>Eukaryota</taxon>
        <taxon>Viridiplantae</taxon>
        <taxon>Streptophyta</taxon>
        <taxon>Embryophyta</taxon>
        <taxon>Tracheophyta</taxon>
        <taxon>Spermatophyta</taxon>
        <taxon>Magnoliopsida</taxon>
        <taxon>eudicotyledons</taxon>
        <taxon>Gunneridae</taxon>
        <taxon>Pentapetalae</taxon>
        <taxon>rosids</taxon>
        <taxon>fabids</taxon>
        <taxon>Fabales</taxon>
        <taxon>Fabaceae</taxon>
        <taxon>Cercidoideae</taxon>
        <taxon>Cercideae</taxon>
        <taxon>Bauhiniinae</taxon>
        <taxon>Bauhinia</taxon>
    </lineage>
</organism>
<comment type="caution">
    <text evidence="1">The sequence shown here is derived from an EMBL/GenBank/DDBJ whole genome shotgun (WGS) entry which is preliminary data.</text>
</comment>
<proteinExistence type="predicted"/>
<accession>A0ACB9KTP4</accession>
<dbReference type="Proteomes" id="UP000828941">
    <property type="component" value="Chromosome 13"/>
</dbReference>
<evidence type="ECO:0000313" key="1">
    <source>
        <dbReference type="EMBL" id="KAI4300681.1"/>
    </source>
</evidence>
<protein>
    <submittedName>
        <fullName evidence="1">Uncharacterized protein</fullName>
    </submittedName>
</protein>
<name>A0ACB9KTP4_BAUVA</name>
<reference evidence="1 2" key="1">
    <citation type="journal article" date="2022" name="DNA Res.">
        <title>Chromosomal-level genome assembly of the orchid tree Bauhinia variegata (Leguminosae; Cercidoideae) supports the allotetraploid origin hypothesis of Bauhinia.</title>
        <authorList>
            <person name="Zhong Y."/>
            <person name="Chen Y."/>
            <person name="Zheng D."/>
            <person name="Pang J."/>
            <person name="Liu Y."/>
            <person name="Luo S."/>
            <person name="Meng S."/>
            <person name="Qian L."/>
            <person name="Wei D."/>
            <person name="Dai S."/>
            <person name="Zhou R."/>
        </authorList>
    </citation>
    <scope>NUCLEOTIDE SEQUENCE [LARGE SCALE GENOMIC DNA]</scope>
    <source>
        <strain evidence="1">BV-YZ2020</strain>
    </source>
</reference>
<sequence>MERTGSCESRGSLNGVFRFGSSERRFPFSRQASFQQSHEPQTPISIDFNDSTRPFLSRTSSSIEIPPGPYWSVEDDKFSGEREGLRRNFSLSSFTVSFSEY</sequence>
<keyword evidence="2" id="KW-1185">Reference proteome</keyword>
<dbReference type="EMBL" id="CM039438">
    <property type="protein sequence ID" value="KAI4300681.1"/>
    <property type="molecule type" value="Genomic_DNA"/>
</dbReference>